<dbReference type="HAMAP" id="MF_00246">
    <property type="entry name" value="Galactokinase"/>
    <property type="match status" value="1"/>
</dbReference>
<keyword evidence="7 11" id="KW-0067">ATP-binding</keyword>
<comment type="catalytic activity">
    <reaction evidence="11">
        <text>alpha-D-galactose + ATP = alpha-D-galactose 1-phosphate + ADP + H(+)</text>
        <dbReference type="Rhea" id="RHEA:13553"/>
        <dbReference type="ChEBI" id="CHEBI:15378"/>
        <dbReference type="ChEBI" id="CHEBI:28061"/>
        <dbReference type="ChEBI" id="CHEBI:30616"/>
        <dbReference type="ChEBI" id="CHEBI:58336"/>
        <dbReference type="ChEBI" id="CHEBI:456216"/>
        <dbReference type="EC" id="2.7.1.6"/>
    </reaction>
</comment>
<dbReference type="UniPathway" id="UPA00214"/>
<dbReference type="PANTHER" id="PTHR10457">
    <property type="entry name" value="MEVALONATE KINASE/GALACTOKINASE"/>
    <property type="match status" value="1"/>
</dbReference>
<dbReference type="InterPro" id="IPR019741">
    <property type="entry name" value="Galactokinase_CS"/>
</dbReference>
<feature type="binding site" evidence="11">
    <location>
        <position position="131"/>
    </location>
    <ligand>
        <name>Mg(2+)</name>
        <dbReference type="ChEBI" id="CHEBI:18420"/>
    </ligand>
</feature>
<dbReference type="SUPFAM" id="SSF55060">
    <property type="entry name" value="GHMP Kinase, C-terminal domain"/>
    <property type="match status" value="1"/>
</dbReference>
<feature type="site" description="Transition state stabilizer" evidence="11">
    <location>
        <position position="31"/>
    </location>
</feature>
<evidence type="ECO:0000259" key="15">
    <source>
        <dbReference type="Pfam" id="PF10509"/>
    </source>
</evidence>
<feature type="binding site" evidence="11">
    <location>
        <position position="163"/>
    </location>
    <ligand>
        <name>Mg(2+)</name>
        <dbReference type="ChEBI" id="CHEBI:18420"/>
    </ligand>
</feature>
<dbReference type="InterPro" id="IPR014721">
    <property type="entry name" value="Ribsml_uS5_D2-typ_fold_subgr"/>
</dbReference>
<dbReference type="Gene3D" id="3.30.70.890">
    <property type="entry name" value="GHMP kinase, C-terminal domain"/>
    <property type="match status" value="1"/>
</dbReference>
<comment type="subcellular location">
    <subcellularLocation>
        <location evidence="11">Cytoplasm</location>
    </subcellularLocation>
</comment>
<feature type="binding site" evidence="11">
    <location>
        <position position="71"/>
    </location>
    <ligand>
        <name>ATP</name>
        <dbReference type="ChEBI" id="CHEBI:30616"/>
    </ligand>
</feature>
<dbReference type="SUPFAM" id="SSF54211">
    <property type="entry name" value="Ribosomal protein S5 domain 2-like"/>
    <property type="match status" value="1"/>
</dbReference>
<accession>A0A366EVT4</accession>
<evidence type="ECO:0000259" key="13">
    <source>
        <dbReference type="Pfam" id="PF00288"/>
    </source>
</evidence>
<dbReference type="RefSeq" id="WP_113891554.1">
    <property type="nucleotide sequence ID" value="NZ_QNRK01000030.1"/>
</dbReference>
<comment type="similarity">
    <text evidence="1 11">Belongs to the GHMP kinase family. GalK subfamily.</text>
</comment>
<dbReference type="PROSITE" id="PS00106">
    <property type="entry name" value="GALACTOKINASE"/>
    <property type="match status" value="1"/>
</dbReference>
<keyword evidence="2 11" id="KW-0963">Cytoplasm</keyword>
<evidence type="ECO:0000313" key="17">
    <source>
        <dbReference type="Proteomes" id="UP000253529"/>
    </source>
</evidence>
<dbReference type="Proteomes" id="UP000253529">
    <property type="component" value="Unassembled WGS sequence"/>
</dbReference>
<organism evidence="16 17">
    <name type="scientific">Roseiarcus fermentans</name>
    <dbReference type="NCBI Taxonomy" id="1473586"/>
    <lineage>
        <taxon>Bacteria</taxon>
        <taxon>Pseudomonadati</taxon>
        <taxon>Pseudomonadota</taxon>
        <taxon>Alphaproteobacteria</taxon>
        <taxon>Hyphomicrobiales</taxon>
        <taxon>Roseiarcaceae</taxon>
        <taxon>Roseiarcus</taxon>
    </lineage>
</organism>
<comment type="caution">
    <text evidence="16">The sequence shown here is derived from an EMBL/GenBank/DDBJ whole genome shotgun (WGS) entry which is preliminary data.</text>
</comment>
<dbReference type="NCBIfam" id="TIGR00131">
    <property type="entry name" value="gal_kin"/>
    <property type="match status" value="1"/>
</dbReference>
<comment type="pathway">
    <text evidence="11">Carbohydrate metabolism; galactose metabolism.</text>
</comment>
<dbReference type="GO" id="GO:0005524">
    <property type="term" value="F:ATP binding"/>
    <property type="evidence" value="ECO:0007669"/>
    <property type="project" value="UniProtKB-UniRule"/>
</dbReference>
<keyword evidence="10 11" id="KW-0119">Carbohydrate metabolism</keyword>
<evidence type="ECO:0000256" key="5">
    <source>
        <dbReference type="ARBA" id="ARBA00022741"/>
    </source>
</evidence>
<dbReference type="EMBL" id="QNRK01000030">
    <property type="protein sequence ID" value="RBP06488.1"/>
    <property type="molecule type" value="Genomic_DNA"/>
</dbReference>
<dbReference type="Pfam" id="PF08544">
    <property type="entry name" value="GHMP_kinases_C"/>
    <property type="match status" value="1"/>
</dbReference>
<dbReference type="GO" id="GO:0000287">
    <property type="term" value="F:magnesium ion binding"/>
    <property type="evidence" value="ECO:0007669"/>
    <property type="project" value="UniProtKB-UniRule"/>
</dbReference>
<feature type="binding site" evidence="11">
    <location>
        <begin position="125"/>
        <end position="131"/>
    </location>
    <ligand>
        <name>ATP</name>
        <dbReference type="ChEBI" id="CHEBI:30616"/>
    </ligand>
</feature>
<keyword evidence="6 11" id="KW-0418">Kinase</keyword>
<dbReference type="GO" id="GO:0006012">
    <property type="term" value="P:galactose metabolic process"/>
    <property type="evidence" value="ECO:0007669"/>
    <property type="project" value="UniProtKB-UniRule"/>
</dbReference>
<dbReference type="FunFam" id="3.30.70.890:FF:000001">
    <property type="entry name" value="Galactokinase"/>
    <property type="match status" value="1"/>
</dbReference>
<evidence type="ECO:0000313" key="16">
    <source>
        <dbReference type="EMBL" id="RBP06488.1"/>
    </source>
</evidence>
<evidence type="ECO:0000256" key="7">
    <source>
        <dbReference type="ARBA" id="ARBA00022840"/>
    </source>
</evidence>
<feature type="domain" description="GHMP kinase C-terminal" evidence="14">
    <location>
        <begin position="285"/>
        <end position="365"/>
    </location>
</feature>
<evidence type="ECO:0000256" key="6">
    <source>
        <dbReference type="ARBA" id="ARBA00022777"/>
    </source>
</evidence>
<dbReference type="Pfam" id="PF10509">
    <property type="entry name" value="GalKase_gal_bdg"/>
    <property type="match status" value="1"/>
</dbReference>
<dbReference type="InterPro" id="IPR006203">
    <property type="entry name" value="GHMP_knse_ATP-bd_CS"/>
</dbReference>
<keyword evidence="17" id="KW-1185">Reference proteome</keyword>
<dbReference type="PIRSF" id="PIRSF000530">
    <property type="entry name" value="Galactokinase"/>
    <property type="match status" value="1"/>
</dbReference>
<feature type="binding site" evidence="11">
    <location>
        <begin position="37"/>
        <end position="40"/>
    </location>
    <ligand>
        <name>substrate</name>
    </ligand>
</feature>
<keyword evidence="5 11" id="KW-0547">Nucleotide-binding</keyword>
<feature type="active site" description="Proton acceptor" evidence="11">
    <location>
        <position position="175"/>
    </location>
</feature>
<evidence type="ECO:0000256" key="9">
    <source>
        <dbReference type="ARBA" id="ARBA00023144"/>
    </source>
</evidence>
<feature type="domain" description="GHMP kinase N-terminal" evidence="13">
    <location>
        <begin position="96"/>
        <end position="182"/>
    </location>
</feature>
<dbReference type="EC" id="2.7.1.6" evidence="11 12"/>
<protein>
    <recommendedName>
        <fullName evidence="11 12">Galactokinase</fullName>
        <ecNumber evidence="11 12">2.7.1.6</ecNumber>
    </recommendedName>
    <alternativeName>
        <fullName evidence="11">Galactose kinase</fullName>
    </alternativeName>
</protein>
<dbReference type="PANTHER" id="PTHR10457:SF7">
    <property type="entry name" value="GALACTOKINASE-RELATED"/>
    <property type="match status" value="1"/>
</dbReference>
<evidence type="ECO:0000256" key="2">
    <source>
        <dbReference type="ARBA" id="ARBA00022490"/>
    </source>
</evidence>
<gene>
    <name evidence="11" type="primary">galK</name>
    <name evidence="16" type="ORF">DFR50_13045</name>
</gene>
<dbReference type="FunFam" id="3.30.230.10:FF:000017">
    <property type="entry name" value="Galactokinase"/>
    <property type="match status" value="1"/>
</dbReference>
<dbReference type="InterPro" id="IPR006204">
    <property type="entry name" value="GHMP_kinase_N_dom"/>
</dbReference>
<keyword evidence="9 11" id="KW-0299">Galactose metabolism</keyword>
<evidence type="ECO:0000256" key="1">
    <source>
        <dbReference type="ARBA" id="ARBA00006566"/>
    </source>
</evidence>
<keyword evidence="4 11" id="KW-0479">Metal-binding</keyword>
<dbReference type="PRINTS" id="PR00473">
    <property type="entry name" value="GALCTOKINASE"/>
</dbReference>
<evidence type="ECO:0000256" key="3">
    <source>
        <dbReference type="ARBA" id="ARBA00022679"/>
    </source>
</evidence>
<dbReference type="AlphaFoldDB" id="A0A366EVT4"/>
<sequence length="391" mass="41507">MAGLGAQARDVAQDFLLRFGRSARVSRAPGRVNLIGEHTDYNDGFVMPAALDFSTLVAAAPRQDRTIRVYSLFMDETRAFDLDAPAPSGRHDWSDYVFGVAAMLETSGLRLAGADLVVGSDVPLGAGLSSSAALEVAVAHALLAASGLPFEPVAAARVAQRAENDFVGMRCGIMDQYIAACGVAGNALLIDCRSLDARPVPIAPTLRLVIANSHVRHQHAGGDYNDRRAACEEGVRLLRPLLGPIAALRDVTPADLERHRRALPDLVFRRCRHIVTENARVLEAERALKAGDFEACGAAMNASQRSMRDDFAITCPEIDFLADFAQGLAGVHGSRMTGGGFGGCTVSLVEADAVESVGRALVDAYRLAFGLHAEVFVCAPSDGAGFVDLHE</sequence>
<dbReference type="Pfam" id="PF00288">
    <property type="entry name" value="GHMP_kinases_N"/>
    <property type="match status" value="1"/>
</dbReference>
<evidence type="ECO:0000256" key="8">
    <source>
        <dbReference type="ARBA" id="ARBA00022842"/>
    </source>
</evidence>
<dbReference type="PROSITE" id="PS00627">
    <property type="entry name" value="GHMP_KINASES_ATP"/>
    <property type="match status" value="1"/>
</dbReference>
<evidence type="ECO:0000256" key="11">
    <source>
        <dbReference type="HAMAP-Rule" id="MF_00246"/>
    </source>
</evidence>
<evidence type="ECO:0000256" key="4">
    <source>
        <dbReference type="ARBA" id="ARBA00022723"/>
    </source>
</evidence>
<dbReference type="PRINTS" id="PR00959">
    <property type="entry name" value="MEVGALKINASE"/>
</dbReference>
<dbReference type="InterPro" id="IPR006206">
    <property type="entry name" value="Mevalonate/galactokinase"/>
</dbReference>
<dbReference type="InterPro" id="IPR036554">
    <property type="entry name" value="GHMP_kinase_C_sf"/>
</dbReference>
<dbReference type="InterPro" id="IPR013750">
    <property type="entry name" value="GHMP_kinase_C_dom"/>
</dbReference>
<dbReference type="InterPro" id="IPR019539">
    <property type="entry name" value="GalKase_N"/>
</dbReference>
<comment type="function">
    <text evidence="11">Catalyzes the transfer of the gamma-phosphate of ATP to D-galactose to form alpha-D-galactose-1-phosphate (Gal-1-P).</text>
</comment>
<proteinExistence type="inferred from homology"/>
<dbReference type="InterPro" id="IPR022963">
    <property type="entry name" value="Galactokinase_bac"/>
</dbReference>
<name>A0A366EVT4_9HYPH</name>
<feature type="binding site" evidence="11">
    <location>
        <position position="224"/>
    </location>
    <ligand>
        <name>substrate</name>
    </ligand>
</feature>
<dbReference type="GO" id="GO:0005829">
    <property type="term" value="C:cytosol"/>
    <property type="evidence" value="ECO:0007669"/>
    <property type="project" value="TreeGrafter"/>
</dbReference>
<evidence type="ECO:0000256" key="10">
    <source>
        <dbReference type="ARBA" id="ARBA00023277"/>
    </source>
</evidence>
<dbReference type="InterPro" id="IPR020568">
    <property type="entry name" value="Ribosomal_Su5_D2-typ_SF"/>
</dbReference>
<evidence type="ECO:0000259" key="14">
    <source>
        <dbReference type="Pfam" id="PF08544"/>
    </source>
</evidence>
<dbReference type="GO" id="GO:0004335">
    <property type="term" value="F:galactokinase activity"/>
    <property type="evidence" value="ECO:0007669"/>
    <property type="project" value="UniProtKB-UniRule"/>
</dbReference>
<dbReference type="OrthoDB" id="250531at2"/>
<dbReference type="InterPro" id="IPR000705">
    <property type="entry name" value="Galactokinase"/>
</dbReference>
<feature type="domain" description="Galactokinase N-terminal" evidence="15">
    <location>
        <begin position="14"/>
        <end position="61"/>
    </location>
</feature>
<reference evidence="16 17" key="1">
    <citation type="submission" date="2018-06" db="EMBL/GenBank/DDBJ databases">
        <title>Genomic Encyclopedia of Type Strains, Phase IV (KMG-IV): sequencing the most valuable type-strain genomes for metagenomic binning, comparative biology and taxonomic classification.</title>
        <authorList>
            <person name="Goeker M."/>
        </authorList>
    </citation>
    <scope>NUCLEOTIDE SEQUENCE [LARGE SCALE GENOMIC DNA]</scope>
    <source>
        <strain evidence="16 17">DSM 24875</strain>
    </source>
</reference>
<keyword evidence="8 11" id="KW-0460">Magnesium</keyword>
<dbReference type="Gene3D" id="3.30.230.10">
    <property type="match status" value="1"/>
</dbReference>
<evidence type="ECO:0000256" key="12">
    <source>
        <dbReference type="NCBIfam" id="TIGR00131"/>
    </source>
</evidence>
<keyword evidence="3 11" id="KW-0808">Transferase</keyword>